<dbReference type="GO" id="GO:0000155">
    <property type="term" value="F:phosphorelay sensor kinase activity"/>
    <property type="evidence" value="ECO:0007669"/>
    <property type="project" value="InterPro"/>
</dbReference>
<dbReference type="PANTHER" id="PTHR43547">
    <property type="entry name" value="TWO-COMPONENT HISTIDINE KINASE"/>
    <property type="match status" value="1"/>
</dbReference>
<dbReference type="Pfam" id="PF13492">
    <property type="entry name" value="GAF_3"/>
    <property type="match status" value="1"/>
</dbReference>
<keyword evidence="4" id="KW-0812">Transmembrane</keyword>
<dbReference type="InterPro" id="IPR036097">
    <property type="entry name" value="HisK_dim/P_sf"/>
</dbReference>
<dbReference type="Pfam" id="PF02518">
    <property type="entry name" value="HATPase_c"/>
    <property type="match status" value="1"/>
</dbReference>
<feature type="transmembrane region" description="Helical" evidence="4">
    <location>
        <begin position="59"/>
        <end position="83"/>
    </location>
</feature>
<dbReference type="SMART" id="SM00387">
    <property type="entry name" value="HATPase_c"/>
    <property type="match status" value="1"/>
</dbReference>
<proteinExistence type="predicted"/>
<feature type="domain" description="Histidine kinase" evidence="5">
    <location>
        <begin position="495"/>
        <end position="700"/>
    </location>
</feature>
<dbReference type="InterPro" id="IPR005467">
    <property type="entry name" value="His_kinase_dom"/>
</dbReference>
<dbReference type="InterPro" id="IPR003594">
    <property type="entry name" value="HATPase_dom"/>
</dbReference>
<dbReference type="Gene3D" id="3.30.565.10">
    <property type="entry name" value="Histidine kinase-like ATPase, C-terminal domain"/>
    <property type="match status" value="1"/>
</dbReference>
<dbReference type="Proteomes" id="UP000030700">
    <property type="component" value="Unassembled WGS sequence"/>
</dbReference>
<comment type="catalytic activity">
    <reaction evidence="1">
        <text>ATP + protein L-histidine = ADP + protein N-phospho-L-histidine.</text>
        <dbReference type="EC" id="2.7.13.3"/>
    </reaction>
</comment>
<dbReference type="InterPro" id="IPR003018">
    <property type="entry name" value="GAF"/>
</dbReference>
<keyword evidence="4" id="KW-1133">Transmembrane helix</keyword>
<feature type="transmembrane region" description="Helical" evidence="4">
    <location>
        <begin position="208"/>
        <end position="227"/>
    </location>
</feature>
<evidence type="ECO:0000256" key="2">
    <source>
        <dbReference type="ARBA" id="ARBA00012438"/>
    </source>
</evidence>
<dbReference type="NCBIfam" id="TIGR02916">
    <property type="entry name" value="PEP_his_kin"/>
    <property type="match status" value="1"/>
</dbReference>
<gene>
    <name evidence="6" type="ORF">U14_04242</name>
</gene>
<organism evidence="6 7">
    <name type="scientific">Candidatus Moduliflexus flocculans</name>
    <dbReference type="NCBI Taxonomy" id="1499966"/>
    <lineage>
        <taxon>Bacteria</taxon>
        <taxon>Candidatus Moduliflexota</taxon>
        <taxon>Candidatus Moduliflexia</taxon>
        <taxon>Candidatus Moduliflexales</taxon>
        <taxon>Candidatus Moduliflexaceae</taxon>
    </lineage>
</organism>
<feature type="transmembrane region" description="Helical" evidence="4">
    <location>
        <begin position="134"/>
        <end position="154"/>
    </location>
</feature>
<dbReference type="SMART" id="SM00065">
    <property type="entry name" value="GAF"/>
    <property type="match status" value="1"/>
</dbReference>
<dbReference type="InterPro" id="IPR003661">
    <property type="entry name" value="HisK_dim/P_dom"/>
</dbReference>
<dbReference type="EMBL" id="DF820459">
    <property type="protein sequence ID" value="GAK52983.1"/>
    <property type="molecule type" value="Genomic_DNA"/>
</dbReference>
<dbReference type="AlphaFoldDB" id="A0A0S6W077"/>
<dbReference type="PRINTS" id="PR00344">
    <property type="entry name" value="BCTRLSENSOR"/>
</dbReference>
<keyword evidence="7" id="KW-1185">Reference proteome</keyword>
<evidence type="ECO:0000256" key="3">
    <source>
        <dbReference type="ARBA" id="ARBA00022553"/>
    </source>
</evidence>
<dbReference type="Gene3D" id="3.30.450.40">
    <property type="match status" value="1"/>
</dbReference>
<feature type="transmembrane region" description="Helical" evidence="4">
    <location>
        <begin position="239"/>
        <end position="262"/>
    </location>
</feature>
<dbReference type="InterPro" id="IPR014265">
    <property type="entry name" value="XrtA/PrsK"/>
</dbReference>
<feature type="transmembrane region" description="Helical" evidence="4">
    <location>
        <begin position="95"/>
        <end position="114"/>
    </location>
</feature>
<keyword evidence="3" id="KW-0597">Phosphoprotein</keyword>
<dbReference type="InterPro" id="IPR036890">
    <property type="entry name" value="HATPase_C_sf"/>
</dbReference>
<dbReference type="PROSITE" id="PS50109">
    <property type="entry name" value="HIS_KIN"/>
    <property type="match status" value="1"/>
</dbReference>
<dbReference type="CDD" id="cd00082">
    <property type="entry name" value="HisKA"/>
    <property type="match status" value="1"/>
</dbReference>
<keyword evidence="4" id="KW-0472">Membrane</keyword>
<dbReference type="InterPro" id="IPR004358">
    <property type="entry name" value="Sig_transdc_His_kin-like_C"/>
</dbReference>
<dbReference type="SUPFAM" id="SSF55781">
    <property type="entry name" value="GAF domain-like"/>
    <property type="match status" value="1"/>
</dbReference>
<name>A0A0S6W077_9BACT</name>
<dbReference type="Gene3D" id="1.10.287.130">
    <property type="match status" value="1"/>
</dbReference>
<dbReference type="HOGENOM" id="CLU_024784_1_0_0"/>
<sequence length="700" mass="79625">MSLYTAIPSLLSAITLLGLSLFVITRNIHSLINLSLALALIGETGMQICHYFLLRSQDIFWAQLSFAGMWLVLSSLAIFSVAFSRQHYQNELRHWKWILAIIAVGSIGFSLLGWQGKLFAPFVVFSSERAQVYTLQPAGHYFLLFTFFCLLFILHNLENTYRNAPVLIRWKIKFLLLGIFASSFFYIFLISAILLYKTVRIEYCVAEAMIILISCGLIGFSLVRHRLMDTDVFISRQVVFNSFVLFVVGAYLLTIAIIGYLIKYKLIPPQFTQFLIAEIFMYVAVVGLAAFLLSEQVRRKIERYISKHFYKHKYEYDEVWIAFTRRIGSNISLETLLPQITLSLQEIVNTDRVYLFLSDESKRAMTLAQSTFPIEYPLSIPMDSALMTYFQQTATPEVDTQIFNARPEFQAISTESRDLFDEFSIALCAPLKVKDHFLGMLAIGPERTGEQYSHEDYDLLHTISAQAASMILNARLIENLSQARAMETFHKFSAFIIHDLKNAVQNLSFVVQNAADYLDDPEFRQDAITTISDTVTRMNDMITRLSSVPERLELHVTDTLLLPFLEDILKKSKVSKFSHIRLHLDVADPNLTLPLDQRHFQSVFFNLLSNAAEAIGDRSGEIEIRAVRANGAIEISVKDSGSGMSEEHLKSLFTPFKTTKKKGLGIGLYQCKTIVEAHNGKIFVHSEVGQGTIFRIELPV</sequence>
<evidence type="ECO:0000259" key="5">
    <source>
        <dbReference type="PROSITE" id="PS50109"/>
    </source>
</evidence>
<feature type="transmembrane region" description="Helical" evidence="4">
    <location>
        <begin position="6"/>
        <end position="24"/>
    </location>
</feature>
<evidence type="ECO:0000313" key="7">
    <source>
        <dbReference type="Proteomes" id="UP000030700"/>
    </source>
</evidence>
<accession>A0A0S6W077</accession>
<evidence type="ECO:0000256" key="1">
    <source>
        <dbReference type="ARBA" id="ARBA00000085"/>
    </source>
</evidence>
<dbReference type="PANTHER" id="PTHR43547:SF2">
    <property type="entry name" value="HYBRID SIGNAL TRANSDUCTION HISTIDINE KINASE C"/>
    <property type="match status" value="1"/>
</dbReference>
<evidence type="ECO:0000313" key="6">
    <source>
        <dbReference type="EMBL" id="GAK52983.1"/>
    </source>
</evidence>
<dbReference type="STRING" id="1499966.U14_04242"/>
<dbReference type="EC" id="2.7.13.3" evidence="2"/>
<dbReference type="SUPFAM" id="SSF47384">
    <property type="entry name" value="Homodimeric domain of signal transducing histidine kinase"/>
    <property type="match status" value="1"/>
</dbReference>
<protein>
    <recommendedName>
        <fullName evidence="2">histidine kinase</fullName>
        <ecNumber evidence="2">2.7.13.3</ecNumber>
    </recommendedName>
</protein>
<keyword evidence="6" id="KW-0418">Kinase</keyword>
<dbReference type="InterPro" id="IPR029016">
    <property type="entry name" value="GAF-like_dom_sf"/>
</dbReference>
<feature type="transmembrane region" description="Helical" evidence="4">
    <location>
        <begin position="31"/>
        <end position="53"/>
    </location>
</feature>
<feature type="transmembrane region" description="Helical" evidence="4">
    <location>
        <begin position="174"/>
        <end position="196"/>
    </location>
</feature>
<reference evidence="6 7" key="1">
    <citation type="journal article" date="2015" name="PeerJ">
        <title>First genomic representation of candidate bacterial phylum KSB3 points to enhanced environmental sensing as a trigger of wastewater bulking.</title>
        <authorList>
            <person name="Sekiguchi Y."/>
            <person name="Ohashi A."/>
            <person name="Parks D.H."/>
            <person name="Yamauchi T."/>
            <person name="Tyson G.W."/>
            <person name="Hugenholtz P."/>
        </authorList>
    </citation>
    <scope>NUCLEOTIDE SEQUENCE [LARGE SCALE GENOMIC DNA]</scope>
</reference>
<dbReference type="SUPFAM" id="SSF55874">
    <property type="entry name" value="ATPase domain of HSP90 chaperone/DNA topoisomerase II/histidine kinase"/>
    <property type="match status" value="1"/>
</dbReference>
<evidence type="ECO:0000256" key="4">
    <source>
        <dbReference type="SAM" id="Phobius"/>
    </source>
</evidence>
<keyword evidence="6" id="KW-0808">Transferase</keyword>
<feature type="transmembrane region" description="Helical" evidence="4">
    <location>
        <begin position="274"/>
        <end position="293"/>
    </location>
</feature>